<feature type="domain" description="HTH araC/xylS-type" evidence="4">
    <location>
        <begin position="236"/>
        <end position="333"/>
    </location>
</feature>
<name>A0ABT0PLE2_9GAMM</name>
<dbReference type="PANTHER" id="PTHR47894:SF1">
    <property type="entry name" value="HTH-TYPE TRANSCRIPTIONAL REGULATOR VQSM"/>
    <property type="match status" value="1"/>
</dbReference>
<evidence type="ECO:0000313" key="6">
    <source>
        <dbReference type="Proteomes" id="UP001203338"/>
    </source>
</evidence>
<proteinExistence type="predicted"/>
<dbReference type="InterPro" id="IPR020449">
    <property type="entry name" value="Tscrpt_reg_AraC-type_HTH"/>
</dbReference>
<evidence type="ECO:0000313" key="5">
    <source>
        <dbReference type="EMBL" id="MCL6272202.1"/>
    </source>
</evidence>
<dbReference type="PROSITE" id="PS01124">
    <property type="entry name" value="HTH_ARAC_FAMILY_2"/>
    <property type="match status" value="1"/>
</dbReference>
<dbReference type="InterPro" id="IPR018060">
    <property type="entry name" value="HTH_AraC"/>
</dbReference>
<keyword evidence="2" id="KW-0238">DNA-binding</keyword>
<keyword evidence="1" id="KW-0805">Transcription regulation</keyword>
<evidence type="ECO:0000256" key="2">
    <source>
        <dbReference type="ARBA" id="ARBA00023125"/>
    </source>
</evidence>
<accession>A0ABT0PLE2</accession>
<dbReference type="Proteomes" id="UP001203338">
    <property type="component" value="Unassembled WGS sequence"/>
</dbReference>
<dbReference type="PRINTS" id="PR00032">
    <property type="entry name" value="HTHARAC"/>
</dbReference>
<reference evidence="5 6" key="1">
    <citation type="submission" date="2022-05" db="EMBL/GenBank/DDBJ databases">
        <authorList>
            <person name="Park J.-S."/>
        </authorList>
    </citation>
    <scope>NUCLEOTIDE SEQUENCE [LARGE SCALE GENOMIC DNA]</scope>
    <source>
        <strain evidence="5 6">2012CJ34-2</strain>
    </source>
</reference>
<dbReference type="RefSeq" id="WP_249701890.1">
    <property type="nucleotide sequence ID" value="NZ_JAMFLX010000056.1"/>
</dbReference>
<evidence type="ECO:0000256" key="3">
    <source>
        <dbReference type="ARBA" id="ARBA00023163"/>
    </source>
</evidence>
<dbReference type="Gene3D" id="1.10.10.60">
    <property type="entry name" value="Homeodomain-like"/>
    <property type="match status" value="1"/>
</dbReference>
<evidence type="ECO:0000256" key="1">
    <source>
        <dbReference type="ARBA" id="ARBA00023015"/>
    </source>
</evidence>
<dbReference type="SUPFAM" id="SSF46689">
    <property type="entry name" value="Homeodomain-like"/>
    <property type="match status" value="1"/>
</dbReference>
<dbReference type="SMART" id="SM00342">
    <property type="entry name" value="HTH_ARAC"/>
    <property type="match status" value="1"/>
</dbReference>
<dbReference type="Pfam" id="PF12833">
    <property type="entry name" value="HTH_18"/>
    <property type="match status" value="1"/>
</dbReference>
<gene>
    <name evidence="5" type="ORF">M3P05_19970</name>
</gene>
<dbReference type="Pfam" id="PF12625">
    <property type="entry name" value="Arabinose_bd"/>
    <property type="match status" value="1"/>
</dbReference>
<comment type="caution">
    <text evidence="5">The sequence shown here is derived from an EMBL/GenBank/DDBJ whole genome shotgun (WGS) entry which is preliminary data.</text>
</comment>
<organism evidence="5 6">
    <name type="scientific">Parendozoicomonas callyspongiae</name>
    <dbReference type="NCBI Taxonomy" id="2942213"/>
    <lineage>
        <taxon>Bacteria</taxon>
        <taxon>Pseudomonadati</taxon>
        <taxon>Pseudomonadota</taxon>
        <taxon>Gammaproteobacteria</taxon>
        <taxon>Oceanospirillales</taxon>
        <taxon>Endozoicomonadaceae</taxon>
        <taxon>Parendozoicomonas</taxon>
    </lineage>
</organism>
<keyword evidence="6" id="KW-1185">Reference proteome</keyword>
<keyword evidence="3" id="KW-0804">Transcription</keyword>
<dbReference type="EMBL" id="JAMFLX010000056">
    <property type="protein sequence ID" value="MCL6272202.1"/>
    <property type="molecule type" value="Genomic_DNA"/>
</dbReference>
<dbReference type="PANTHER" id="PTHR47894">
    <property type="entry name" value="HTH-TYPE TRANSCRIPTIONAL REGULATOR GADX"/>
    <property type="match status" value="1"/>
</dbReference>
<protein>
    <submittedName>
        <fullName evidence="5">AraC family transcriptional regulator</fullName>
    </submittedName>
</protein>
<evidence type="ECO:0000259" key="4">
    <source>
        <dbReference type="PROSITE" id="PS01124"/>
    </source>
</evidence>
<dbReference type="InterPro" id="IPR009057">
    <property type="entry name" value="Homeodomain-like_sf"/>
</dbReference>
<sequence length="335" mass="38331">MQLGELSIEFIHPLIKATRDADRDPSRVLNHFNINRQKLSEPDQWISIPRFMRVGEALLDLTDNPTLGLDAARHNPLQGSGLAGFAAMTAPDLLTAFSTLIRFETLYSNNVRGNSSLTNNNSWSINFYSIAPYNEFNRFIVDFVLMKWVSLAIWLSGKQDIFLEIHFEFPAPHFIESYINAFPCPVLFGKQHNRVLLKQGSQVTPVLFHSQPDHQRFLQLCQQQVGHQHHPLSLTHKCARAIAKILPHPCTLEKVAEELRTTHWTLRRKLHDEGVSFKEILENTRRDMACSYLSSSPVPIAEVAYLTGFSSTEAFQRAFKRWTGHPPGEYRRINS</sequence>
<dbReference type="InterPro" id="IPR032687">
    <property type="entry name" value="AraC-type_N"/>
</dbReference>